<feature type="compositionally biased region" description="Basic and acidic residues" evidence="1">
    <location>
        <begin position="67"/>
        <end position="99"/>
    </location>
</feature>
<evidence type="ECO:0000313" key="2">
    <source>
        <dbReference type="EMBL" id="KAL0002129.1"/>
    </source>
</evidence>
<evidence type="ECO:0000256" key="1">
    <source>
        <dbReference type="SAM" id="MobiDB-lite"/>
    </source>
</evidence>
<feature type="compositionally biased region" description="Basic residues" evidence="1">
    <location>
        <begin position="14"/>
        <end position="25"/>
    </location>
</feature>
<feature type="region of interest" description="Disordered" evidence="1">
    <location>
        <begin position="1"/>
        <end position="113"/>
    </location>
</feature>
<gene>
    <name evidence="2" type="ORF">SO802_015910</name>
</gene>
<dbReference type="Proteomes" id="UP001459277">
    <property type="component" value="Unassembled WGS sequence"/>
</dbReference>
<feature type="compositionally biased region" description="Basic and acidic residues" evidence="1">
    <location>
        <begin position="1"/>
        <end position="13"/>
    </location>
</feature>
<protein>
    <submittedName>
        <fullName evidence="2">Uncharacterized protein</fullName>
    </submittedName>
</protein>
<name>A0AAW2CVN0_9ROSI</name>
<feature type="compositionally biased region" description="Polar residues" evidence="1">
    <location>
        <begin position="38"/>
        <end position="48"/>
    </location>
</feature>
<sequence>MHGHRDSHPEARVNRRRDPRPHQARTLRLLRPLEAQDGPQQVQPSSLQARPVHSFRIRSRVGRGGQSRREERVQFEAREVRRGGKDQNHKRGENFHRFGVEGGQGIGRESPWGVEERSHQRRGLTKGLPVAGFVFVFLGL</sequence>
<keyword evidence="3" id="KW-1185">Reference proteome</keyword>
<accession>A0AAW2CVN0</accession>
<reference evidence="2 3" key="1">
    <citation type="submission" date="2024-01" db="EMBL/GenBank/DDBJ databases">
        <title>A telomere-to-telomere, gap-free genome of sweet tea (Lithocarpus litseifolius).</title>
        <authorList>
            <person name="Zhou J."/>
        </authorList>
    </citation>
    <scope>NUCLEOTIDE SEQUENCE [LARGE SCALE GENOMIC DNA]</scope>
    <source>
        <strain evidence="2">Zhou-2022a</strain>
        <tissue evidence="2">Leaf</tissue>
    </source>
</reference>
<dbReference type="EMBL" id="JAZDWU010000005">
    <property type="protein sequence ID" value="KAL0002129.1"/>
    <property type="molecule type" value="Genomic_DNA"/>
</dbReference>
<organism evidence="2 3">
    <name type="scientific">Lithocarpus litseifolius</name>
    <dbReference type="NCBI Taxonomy" id="425828"/>
    <lineage>
        <taxon>Eukaryota</taxon>
        <taxon>Viridiplantae</taxon>
        <taxon>Streptophyta</taxon>
        <taxon>Embryophyta</taxon>
        <taxon>Tracheophyta</taxon>
        <taxon>Spermatophyta</taxon>
        <taxon>Magnoliopsida</taxon>
        <taxon>eudicotyledons</taxon>
        <taxon>Gunneridae</taxon>
        <taxon>Pentapetalae</taxon>
        <taxon>rosids</taxon>
        <taxon>fabids</taxon>
        <taxon>Fagales</taxon>
        <taxon>Fagaceae</taxon>
        <taxon>Lithocarpus</taxon>
    </lineage>
</organism>
<comment type="caution">
    <text evidence="2">The sequence shown here is derived from an EMBL/GenBank/DDBJ whole genome shotgun (WGS) entry which is preliminary data.</text>
</comment>
<dbReference type="AlphaFoldDB" id="A0AAW2CVN0"/>
<evidence type="ECO:0000313" key="3">
    <source>
        <dbReference type="Proteomes" id="UP001459277"/>
    </source>
</evidence>
<proteinExistence type="predicted"/>